<reference evidence="2" key="1">
    <citation type="submission" date="2019-08" db="EMBL/GenBank/DDBJ databases">
        <title>Carotenoids and Carotenoid Binding Proteins in the Halophilic Cyanobacterium Euhalothece sp. ZM00.</title>
        <authorList>
            <person name="Cho S.M."/>
            <person name="Song J.Y."/>
            <person name="Park Y.-I."/>
        </authorList>
    </citation>
    <scope>NUCLEOTIDE SEQUENCE [LARGE SCALE GENOMIC DNA]</scope>
    <source>
        <strain evidence="2">Z-M001</strain>
    </source>
</reference>
<organism evidence="2 3">
    <name type="scientific">Euhalothece natronophila Z-M001</name>
    <dbReference type="NCBI Taxonomy" id="522448"/>
    <lineage>
        <taxon>Bacteria</taxon>
        <taxon>Bacillati</taxon>
        <taxon>Cyanobacteriota</taxon>
        <taxon>Cyanophyceae</taxon>
        <taxon>Oscillatoriophycideae</taxon>
        <taxon>Chroococcales</taxon>
        <taxon>Halothecacae</taxon>
        <taxon>Halothece cluster</taxon>
        <taxon>Euhalothece</taxon>
    </lineage>
</organism>
<dbReference type="Pfam" id="PF13482">
    <property type="entry name" value="RNase_H_2"/>
    <property type="match status" value="1"/>
</dbReference>
<keyword evidence="3" id="KW-1185">Reference proteome</keyword>
<dbReference type="SUPFAM" id="SSF53098">
    <property type="entry name" value="Ribonuclease H-like"/>
    <property type="match status" value="1"/>
</dbReference>
<evidence type="ECO:0000259" key="1">
    <source>
        <dbReference type="Pfam" id="PF13482"/>
    </source>
</evidence>
<dbReference type="Proteomes" id="UP000318453">
    <property type="component" value="Chromosome"/>
</dbReference>
<accession>A0A5B8NNX2</accession>
<proteinExistence type="predicted"/>
<dbReference type="RefSeq" id="WP_146295964.1">
    <property type="nucleotide sequence ID" value="NZ_CP042326.1"/>
</dbReference>
<dbReference type="InterPro" id="IPR019993">
    <property type="entry name" value="RecB_nuclease_TM0106_put"/>
</dbReference>
<evidence type="ECO:0000313" key="3">
    <source>
        <dbReference type="Proteomes" id="UP000318453"/>
    </source>
</evidence>
<gene>
    <name evidence="2" type="ORF">FRE64_10145</name>
</gene>
<dbReference type="InterPro" id="IPR012337">
    <property type="entry name" value="RNaseH-like_sf"/>
</dbReference>
<name>A0A5B8NNX2_9CHRO</name>
<sequence length="496" mass="58140">MLISDIILLEYKRCNRRPFLDFYGDPDERDMQREFLLKLREENHKQVLEVVANQSYSEPEAPITDWEARGKETLELMEKGVDQILYGVLWQTGLSGWNIPFFIKNTITFLANPTLLIKEPGYSIFGDWQYRAVSIKLGRRPKPEYKLVAAFQAKLLALIQGSELTNPHLIVRFNQKYQVNMWTWLSRMEEVLAGVLAMLVSRQEPEVFISRQRCNLCHWQSFCYQVAQNTEHLSLLPGVTQSRYDTLKNAGITSLEDLVKADLSWLKKQFGHEIAVNLNQQARATLGEKPILNSVSTHSILKKIPTASREIYFDIEAEPERNLDYLLGALIIDYEQGTETFYPLVAESPEEEKEIWQQFLELVNRDPDAPIFHYSKYEVETIRRLSSLYQTPKKEEQLILKRLVDLHDIVTKFLVLPTENYSLKKIAQWLGFQWREEGVSGEQCVCWYDQWLKTRDRAFLDPIINYNEDDCRATYYLKTWLVEFLSSSNQPKKNQR</sequence>
<dbReference type="NCBIfam" id="TIGR03491">
    <property type="entry name" value="TM0106 family RecB-like putative nuclease"/>
    <property type="match status" value="1"/>
</dbReference>
<dbReference type="OrthoDB" id="9757917at2"/>
<dbReference type="Gene3D" id="1.10.150.20">
    <property type="entry name" value="5' to 3' exonuclease, C-terminal subdomain"/>
    <property type="match status" value="1"/>
</dbReference>
<feature type="domain" description="YprB ribonuclease H-like" evidence="1">
    <location>
        <begin position="311"/>
        <end position="482"/>
    </location>
</feature>
<dbReference type="EMBL" id="CP042326">
    <property type="protein sequence ID" value="QDZ40281.1"/>
    <property type="molecule type" value="Genomic_DNA"/>
</dbReference>
<evidence type="ECO:0000313" key="2">
    <source>
        <dbReference type="EMBL" id="QDZ40281.1"/>
    </source>
</evidence>
<dbReference type="InterPro" id="IPR038720">
    <property type="entry name" value="YprB_RNase_H-like_dom"/>
</dbReference>
<protein>
    <submittedName>
        <fullName evidence="2">TM0106 family RecB-like putative nuclease</fullName>
    </submittedName>
</protein>
<dbReference type="AlphaFoldDB" id="A0A5B8NNX2"/>
<dbReference type="KEGG" id="enn:FRE64_10145"/>